<name>A0A0C4EU34_PUCT1</name>
<reference evidence="3 4" key="3">
    <citation type="journal article" date="2017" name="G3 (Bethesda)">
        <title>Comparative analysis highlights variable genome content of wheat rusts and divergence of the mating loci.</title>
        <authorList>
            <person name="Cuomo C.A."/>
            <person name="Bakkeren G."/>
            <person name="Khalil H.B."/>
            <person name="Panwar V."/>
            <person name="Joly D."/>
            <person name="Linning R."/>
            <person name="Sakthikumar S."/>
            <person name="Song X."/>
            <person name="Adiconis X."/>
            <person name="Fan L."/>
            <person name="Goldberg J.M."/>
            <person name="Levin J.Z."/>
            <person name="Young S."/>
            <person name="Zeng Q."/>
            <person name="Anikster Y."/>
            <person name="Bruce M."/>
            <person name="Wang M."/>
            <person name="Yin C."/>
            <person name="McCallum B."/>
            <person name="Szabo L.J."/>
            <person name="Hulbert S."/>
            <person name="Chen X."/>
            <person name="Fellers J.P."/>
        </authorList>
    </citation>
    <scope>NUCLEOTIDE SEQUENCE</scope>
    <source>
        <strain evidence="4">Isolate 1-1 / race 1 (BBBD)</strain>
        <strain evidence="3">isolate 1-1 / race 1 (BBBD)</strain>
    </source>
</reference>
<proteinExistence type="predicted"/>
<reference evidence="2" key="2">
    <citation type="submission" date="2016-05" db="EMBL/GenBank/DDBJ databases">
        <title>Comparative analysis highlights variable genome content of wheat rusts and divergence of the mating loci.</title>
        <authorList>
            <person name="Cuomo C.A."/>
            <person name="Bakkeren G."/>
            <person name="Szabo L."/>
            <person name="Khalil H."/>
            <person name="Joly D."/>
            <person name="Goldberg J."/>
            <person name="Young S."/>
            <person name="Zeng Q."/>
            <person name="Fellers J."/>
        </authorList>
    </citation>
    <scope>NUCLEOTIDE SEQUENCE [LARGE SCALE GENOMIC DNA]</scope>
    <source>
        <strain evidence="2">1-1 BBBD Race 1</strain>
    </source>
</reference>
<sequence>MRFTAVALAATLAFAQASAAELSTLAVEKRGIFDFLIPGGGPPETGMSCGHNRNLVGLGLGNANTCTMVNNGGATGPMRCGGAESLLQVDISQYNGCSMQNNAQADTCALFWSPNCGLLSPPSSGLFAKSTDDMKVGAENKDQA</sequence>
<accession>A0A0C4EU34</accession>
<evidence type="ECO:0000313" key="3">
    <source>
        <dbReference type="EnsemblFungi" id="PTTG_04313-t43_1-p1"/>
    </source>
</evidence>
<evidence type="ECO:0000313" key="4">
    <source>
        <dbReference type="Proteomes" id="UP000005240"/>
    </source>
</evidence>
<organism evidence="2">
    <name type="scientific">Puccinia triticina (isolate 1-1 / race 1 (BBBD))</name>
    <name type="common">Brown leaf rust fungus</name>
    <dbReference type="NCBI Taxonomy" id="630390"/>
    <lineage>
        <taxon>Eukaryota</taxon>
        <taxon>Fungi</taxon>
        <taxon>Dikarya</taxon>
        <taxon>Basidiomycota</taxon>
        <taxon>Pucciniomycotina</taxon>
        <taxon>Pucciniomycetes</taxon>
        <taxon>Pucciniales</taxon>
        <taxon>Pucciniaceae</taxon>
        <taxon>Puccinia</taxon>
    </lineage>
</organism>
<dbReference type="AlphaFoldDB" id="A0A0C4EU34"/>
<feature type="signal peptide" evidence="1">
    <location>
        <begin position="1"/>
        <end position="19"/>
    </location>
</feature>
<dbReference type="EnsemblFungi" id="PTTG_04313-t43_1">
    <property type="protein sequence ID" value="PTTG_04313-t43_1-p1"/>
    <property type="gene ID" value="PTTG_04313"/>
</dbReference>
<dbReference type="EMBL" id="ADAS02000043">
    <property type="protein sequence ID" value="OAV94146.1"/>
    <property type="molecule type" value="Genomic_DNA"/>
</dbReference>
<keyword evidence="1" id="KW-0732">Signal</keyword>
<feature type="chain" id="PRO_5009386182" description="Hydrophobin" evidence="1">
    <location>
        <begin position="20"/>
        <end position="144"/>
    </location>
</feature>
<dbReference type="VEuPathDB" id="FungiDB:PTTG_04313"/>
<keyword evidence="4" id="KW-1185">Reference proteome</keyword>
<protein>
    <recommendedName>
        <fullName evidence="5">Hydrophobin</fullName>
    </recommendedName>
</protein>
<evidence type="ECO:0000313" key="2">
    <source>
        <dbReference type="EMBL" id="OAV94146.1"/>
    </source>
</evidence>
<reference evidence="2" key="1">
    <citation type="submission" date="2009-11" db="EMBL/GenBank/DDBJ databases">
        <authorList>
            <consortium name="The Broad Institute Genome Sequencing Platform"/>
            <person name="Ward D."/>
            <person name="Feldgarden M."/>
            <person name="Earl A."/>
            <person name="Young S.K."/>
            <person name="Zeng Q."/>
            <person name="Koehrsen M."/>
            <person name="Alvarado L."/>
            <person name="Berlin A."/>
            <person name="Bochicchio J."/>
            <person name="Borenstein D."/>
            <person name="Chapman S.B."/>
            <person name="Chen Z."/>
            <person name="Engels R."/>
            <person name="Freedman E."/>
            <person name="Gellesch M."/>
            <person name="Goldberg J."/>
            <person name="Griggs A."/>
            <person name="Gujja S."/>
            <person name="Heilman E."/>
            <person name="Heiman D."/>
            <person name="Hepburn T."/>
            <person name="Howarth C."/>
            <person name="Jen D."/>
            <person name="Larson L."/>
            <person name="Lewis B."/>
            <person name="Mehta T."/>
            <person name="Park D."/>
            <person name="Pearson M."/>
            <person name="Roberts A."/>
            <person name="Saif S."/>
            <person name="Shea T."/>
            <person name="Shenoy N."/>
            <person name="Sisk P."/>
            <person name="Stolte C."/>
            <person name="Sykes S."/>
            <person name="Thomson T."/>
            <person name="Walk T."/>
            <person name="White J."/>
            <person name="Yandava C."/>
            <person name="Izard J."/>
            <person name="Baranova O.V."/>
            <person name="Blanton J.M."/>
            <person name="Tanner A.C."/>
            <person name="Dewhirst F.E."/>
            <person name="Haas B."/>
            <person name="Nusbaum C."/>
            <person name="Birren B."/>
        </authorList>
    </citation>
    <scope>NUCLEOTIDE SEQUENCE [LARGE SCALE GENOMIC DNA]</scope>
    <source>
        <strain evidence="2">1-1 BBBD Race 1</strain>
    </source>
</reference>
<evidence type="ECO:0008006" key="5">
    <source>
        <dbReference type="Google" id="ProtNLM"/>
    </source>
</evidence>
<reference evidence="3" key="4">
    <citation type="submission" date="2025-05" db="UniProtKB">
        <authorList>
            <consortium name="EnsemblFungi"/>
        </authorList>
    </citation>
    <scope>IDENTIFICATION</scope>
    <source>
        <strain evidence="3">isolate 1-1 / race 1 (BBBD)</strain>
    </source>
</reference>
<dbReference type="Proteomes" id="UP000005240">
    <property type="component" value="Unassembled WGS sequence"/>
</dbReference>
<evidence type="ECO:0000256" key="1">
    <source>
        <dbReference type="SAM" id="SignalP"/>
    </source>
</evidence>
<gene>
    <name evidence="2" type="ORF">PTTG_04313</name>
</gene>